<dbReference type="Pfam" id="PF04658">
    <property type="entry name" value="TAFII55_N"/>
    <property type="match status" value="1"/>
</dbReference>
<evidence type="ECO:0000256" key="2">
    <source>
        <dbReference type="ARBA" id="ARBA00009368"/>
    </source>
</evidence>
<dbReference type="GO" id="GO:0003743">
    <property type="term" value="F:translation initiation factor activity"/>
    <property type="evidence" value="ECO:0007669"/>
    <property type="project" value="UniProtKB-KW"/>
</dbReference>
<comment type="similarity">
    <text evidence="2">Belongs to the TAF7 family.</text>
</comment>
<gene>
    <name evidence="8" type="ORF">DC041_0013132</name>
</gene>
<dbReference type="InterPro" id="IPR006751">
    <property type="entry name" value="TAFII55_prot_cons_reg"/>
</dbReference>
<dbReference type="GO" id="GO:0005669">
    <property type="term" value="C:transcription factor TFIID complex"/>
    <property type="evidence" value="ECO:0007669"/>
    <property type="project" value="InterPro"/>
</dbReference>
<reference evidence="8 9" key="1">
    <citation type="journal article" date="2019" name="PLoS Pathog.">
        <title>Genome sequence of the bovine parasite Schistosoma bovis Tanzania.</title>
        <authorList>
            <person name="Oey H."/>
            <person name="Zakrzewski M."/>
            <person name="Gobert G."/>
            <person name="Gravermann K."/>
            <person name="Stoye J."/>
            <person name="Jones M."/>
            <person name="Mcmanus D."/>
            <person name="Krause L."/>
        </authorList>
    </citation>
    <scope>NUCLEOTIDE SEQUENCE [LARGE SCALE GENOMIC DNA]</scope>
    <source>
        <strain evidence="8 9">TAN1997</strain>
    </source>
</reference>
<evidence type="ECO:0000256" key="1">
    <source>
        <dbReference type="ARBA" id="ARBA00004123"/>
    </source>
</evidence>
<evidence type="ECO:0000259" key="7">
    <source>
        <dbReference type="SMART" id="SM01370"/>
    </source>
</evidence>
<dbReference type="AlphaFoldDB" id="A0A430Q857"/>
<dbReference type="EMBL" id="QMKO01002330">
    <property type="protein sequence ID" value="RTG83877.1"/>
    <property type="molecule type" value="Genomic_DNA"/>
</dbReference>
<feature type="compositionally biased region" description="Basic and acidic residues" evidence="6">
    <location>
        <begin position="254"/>
        <end position="284"/>
    </location>
</feature>
<keyword evidence="4" id="KW-0804">Transcription</keyword>
<proteinExistence type="inferred from homology"/>
<organism evidence="8 9">
    <name type="scientific">Schistosoma bovis</name>
    <name type="common">Blood fluke</name>
    <dbReference type="NCBI Taxonomy" id="6184"/>
    <lineage>
        <taxon>Eukaryota</taxon>
        <taxon>Metazoa</taxon>
        <taxon>Spiralia</taxon>
        <taxon>Lophotrochozoa</taxon>
        <taxon>Platyhelminthes</taxon>
        <taxon>Trematoda</taxon>
        <taxon>Digenea</taxon>
        <taxon>Strigeidida</taxon>
        <taxon>Schistosomatoidea</taxon>
        <taxon>Schistosomatidae</taxon>
        <taxon>Schistosoma</taxon>
    </lineage>
</organism>
<name>A0A430Q857_SCHBO</name>
<evidence type="ECO:0000256" key="6">
    <source>
        <dbReference type="SAM" id="MobiDB-lite"/>
    </source>
</evidence>
<keyword evidence="8" id="KW-0396">Initiation factor</keyword>
<dbReference type="GO" id="GO:0051123">
    <property type="term" value="P:RNA polymerase II preinitiation complex assembly"/>
    <property type="evidence" value="ECO:0007669"/>
    <property type="project" value="TreeGrafter"/>
</dbReference>
<feature type="region of interest" description="Disordered" evidence="6">
    <location>
        <begin position="218"/>
        <end position="301"/>
    </location>
</feature>
<comment type="caution">
    <text evidence="8">The sequence shown here is derived from an EMBL/GenBank/DDBJ whole genome shotgun (WGS) entry which is preliminary data.</text>
</comment>
<accession>A0A430Q857</accession>
<feature type="compositionally biased region" description="Low complexity" evidence="6">
    <location>
        <begin position="218"/>
        <end position="238"/>
    </location>
</feature>
<evidence type="ECO:0000256" key="4">
    <source>
        <dbReference type="ARBA" id="ARBA00023163"/>
    </source>
</evidence>
<evidence type="ECO:0000313" key="9">
    <source>
        <dbReference type="Proteomes" id="UP000290809"/>
    </source>
</evidence>
<feature type="compositionally biased region" description="Polar residues" evidence="6">
    <location>
        <begin position="285"/>
        <end position="301"/>
    </location>
</feature>
<dbReference type="Proteomes" id="UP000290809">
    <property type="component" value="Unassembled WGS sequence"/>
</dbReference>
<keyword evidence="5" id="KW-0539">Nucleus</keyword>
<dbReference type="GO" id="GO:0016251">
    <property type="term" value="F:RNA polymerase II general transcription initiation factor activity"/>
    <property type="evidence" value="ECO:0007669"/>
    <property type="project" value="TreeGrafter"/>
</dbReference>
<dbReference type="CDD" id="cd08047">
    <property type="entry name" value="TAF7"/>
    <property type="match status" value="1"/>
</dbReference>
<dbReference type="SMART" id="SM01370">
    <property type="entry name" value="TAFII55_N"/>
    <property type="match status" value="1"/>
</dbReference>
<dbReference type="STRING" id="6184.A0A430Q857"/>
<keyword evidence="3" id="KW-0805">Transcription regulation</keyword>
<evidence type="ECO:0000313" key="8">
    <source>
        <dbReference type="EMBL" id="RTG83877.1"/>
    </source>
</evidence>
<protein>
    <submittedName>
        <fullName evidence="8">Transcription initiation factor TFIID subunit 7</fullName>
    </submittedName>
</protein>
<keyword evidence="8" id="KW-0648">Protein biosynthesis</keyword>
<evidence type="ECO:0000256" key="3">
    <source>
        <dbReference type="ARBA" id="ARBA00023015"/>
    </source>
</evidence>
<dbReference type="PANTHER" id="PTHR12228">
    <property type="entry name" value="TRANSCRIPTION INITIATION FACTOR TFIID 55 KD SUBUNIT-RELATED"/>
    <property type="match status" value="1"/>
</dbReference>
<evidence type="ECO:0000256" key="5">
    <source>
        <dbReference type="ARBA" id="ARBA00023242"/>
    </source>
</evidence>
<keyword evidence="9" id="KW-1185">Reference proteome</keyword>
<sequence length="478" mass="53106">MNAKLPLDTNYDLEQQFILRMTDTVAAQNLAADIDAGIPFKENFTVEFKPDMRHTIVRYNGQVYQGQIMDLPCIIESLKTTDKKNFYKTANICQMMICTQGDETGPLRGTAAYLDNRPGSRNKTFDISHENREFQFLHGITPPLKNVLHRRFRKTRRKRFVDMPKIEKEVKQLLRADLQAVNVNAYNNVSLISLNKFIIIPGGRAYAIDHRDVFGEISSSSIGSSSDSDDNSSSSSHRGNGGGGGADRRRHRHEGGGGRERLGSNDHPSDNDEHTVVGDGKLKDYNQSSAQNQTTDNNALITNQSTSETVYNKLKSTTITSTTNDLVNDVISATTSIIPVDNLKDELAAELLLSDSGDEQADSVDDDDDDDLQTSVVTELIANSTNDNPMNIQHIHNATINNQIDDDCIVTGTITDLDNLVDVVVNDVDEDDDDDERNNIIHRGGELLDDNSFMGFTNTTTQNFYNVFNADIDDEDTS</sequence>
<dbReference type="PANTHER" id="PTHR12228:SF0">
    <property type="entry name" value="TATA-BOX BINDING PROTEIN ASSOCIATED FACTOR 7"/>
    <property type="match status" value="1"/>
</dbReference>
<comment type="subcellular location">
    <subcellularLocation>
        <location evidence="1">Nucleus</location>
    </subcellularLocation>
</comment>
<feature type="domain" description="TAFII55 protein conserved region" evidence="7">
    <location>
        <begin position="13"/>
        <end position="182"/>
    </location>
</feature>
<dbReference type="InterPro" id="IPR037817">
    <property type="entry name" value="TAF7"/>
</dbReference>